<accession>X1C9J3</accession>
<feature type="transmembrane region" description="Helical" evidence="1">
    <location>
        <begin position="9"/>
        <end position="33"/>
    </location>
</feature>
<comment type="caution">
    <text evidence="2">The sequence shown here is derived from an EMBL/GenBank/DDBJ whole genome shotgun (WGS) entry which is preliminary data.</text>
</comment>
<organism evidence="2">
    <name type="scientific">marine sediment metagenome</name>
    <dbReference type="NCBI Taxonomy" id="412755"/>
    <lineage>
        <taxon>unclassified sequences</taxon>
        <taxon>metagenomes</taxon>
        <taxon>ecological metagenomes</taxon>
    </lineage>
</organism>
<keyword evidence="1" id="KW-0472">Membrane</keyword>
<keyword evidence="1" id="KW-0812">Transmembrane</keyword>
<dbReference type="EMBL" id="BART01010699">
    <property type="protein sequence ID" value="GAG89927.1"/>
    <property type="molecule type" value="Genomic_DNA"/>
</dbReference>
<reference evidence="2" key="1">
    <citation type="journal article" date="2014" name="Front. Microbiol.">
        <title>High frequency of phylogenetically diverse reductive dehalogenase-homologous genes in deep subseafloor sedimentary metagenomes.</title>
        <authorList>
            <person name="Kawai M."/>
            <person name="Futagami T."/>
            <person name="Toyoda A."/>
            <person name="Takaki Y."/>
            <person name="Nishi S."/>
            <person name="Hori S."/>
            <person name="Arai W."/>
            <person name="Tsubouchi T."/>
            <person name="Morono Y."/>
            <person name="Uchiyama I."/>
            <person name="Ito T."/>
            <person name="Fujiyama A."/>
            <person name="Inagaki F."/>
            <person name="Takami H."/>
        </authorList>
    </citation>
    <scope>NUCLEOTIDE SEQUENCE</scope>
    <source>
        <strain evidence="2">Expedition CK06-06</strain>
    </source>
</reference>
<dbReference type="AlphaFoldDB" id="X1C9J3"/>
<sequence length="276" mass="30137">MKDRKQKTILIITSIMFVLILLISIFPVTSLIIEPPTTPRDFSTEGVYYHNSLGNAYFTTNRTLNFSQIILNDSYVQFNDTAFYVASPNRTNISIDYINESASASNLDDFLLGFYANTTAGTVYFNISGFDSTKKYSITRDGTLISTTDADDGGFVNFTNAVWSEKQFNMSDAGAKGGGTDYFVKNGGDDAKSGLDDANAWETMGKVNTEMPLASGDNVYFKYGDSWTDASSLTITGFYGTTGDRAILGAYGTPSDGLPIIHNNTIGIYTSNNHNL</sequence>
<keyword evidence="1" id="KW-1133">Transmembrane helix</keyword>
<proteinExistence type="predicted"/>
<gene>
    <name evidence="2" type="ORF">S01H4_23134</name>
</gene>
<feature type="non-terminal residue" evidence="2">
    <location>
        <position position="276"/>
    </location>
</feature>
<name>X1C9J3_9ZZZZ</name>
<evidence type="ECO:0000256" key="1">
    <source>
        <dbReference type="SAM" id="Phobius"/>
    </source>
</evidence>
<evidence type="ECO:0000313" key="2">
    <source>
        <dbReference type="EMBL" id="GAG89927.1"/>
    </source>
</evidence>
<protein>
    <submittedName>
        <fullName evidence="2">Uncharacterized protein</fullName>
    </submittedName>
</protein>